<dbReference type="RefSeq" id="WP_012795742.1">
    <property type="nucleotide sequence ID" value="NZ_CALJZO010000124.1"/>
</dbReference>
<comment type="caution">
    <text evidence="1">The sequence shown here is derived from an EMBL/GenBank/DDBJ whole genome shotgun (WGS) entry which is preliminary data.</text>
</comment>
<reference evidence="1 2" key="1">
    <citation type="submission" date="2014-10" db="EMBL/GenBank/DDBJ databases">
        <title>Genome sequence of Micropolyspora internatus JCM3315.</title>
        <authorList>
            <person name="Shin S.-K."/>
            <person name="Yi H."/>
        </authorList>
    </citation>
    <scope>NUCLEOTIDE SEQUENCE [LARGE SCALE GENOMIC DNA]</scope>
    <source>
        <strain evidence="1 2">JCM 3315</strain>
    </source>
</reference>
<dbReference type="EMBL" id="JRZE01000003">
    <property type="protein sequence ID" value="KHF44940.1"/>
    <property type="molecule type" value="Genomic_DNA"/>
</dbReference>
<evidence type="ECO:0008006" key="3">
    <source>
        <dbReference type="Google" id="ProtNLM"/>
    </source>
</evidence>
<protein>
    <recommendedName>
        <fullName evidence="3">DUF742 domain-containing protein</fullName>
    </recommendedName>
</protein>
<dbReference type="PANTHER" id="PTHR36221">
    <property type="entry name" value="DUF742 DOMAIN-CONTAINING PROTEIN"/>
    <property type="match status" value="1"/>
</dbReference>
<dbReference type="InterPro" id="IPR007995">
    <property type="entry name" value="DUF742"/>
</dbReference>
<evidence type="ECO:0000313" key="1">
    <source>
        <dbReference type="EMBL" id="KHF44940.1"/>
    </source>
</evidence>
<dbReference type="Proteomes" id="UP000030848">
    <property type="component" value="Unassembled WGS sequence"/>
</dbReference>
<dbReference type="OMA" id="MTAREDW"/>
<dbReference type="PANTHER" id="PTHR36221:SF1">
    <property type="entry name" value="DUF742 DOMAIN-CONTAINING PROTEIN"/>
    <property type="match status" value="1"/>
</dbReference>
<dbReference type="Pfam" id="PF05331">
    <property type="entry name" value="DUF742"/>
    <property type="match status" value="1"/>
</dbReference>
<dbReference type="AlphaFoldDB" id="A0A837DBR8"/>
<name>A0A837DBR8_9PSEU</name>
<gene>
    <name evidence="1" type="ORF">MINT15_18220</name>
</gene>
<organism evidence="1 2">
    <name type="scientific">Saccharomonospora viridis</name>
    <dbReference type="NCBI Taxonomy" id="1852"/>
    <lineage>
        <taxon>Bacteria</taxon>
        <taxon>Bacillati</taxon>
        <taxon>Actinomycetota</taxon>
        <taxon>Actinomycetes</taxon>
        <taxon>Pseudonocardiales</taxon>
        <taxon>Pseudonocardiaceae</taxon>
        <taxon>Saccharomonospora</taxon>
    </lineage>
</organism>
<proteinExistence type="predicted"/>
<sequence length="135" mass="14871">MTDNDRDGFGDIGGDDEETWFEEGSAGLVRSYVVTGGRTRSDNYGLDMMTLVVALCSPEEATHLPAEYARIVRLCQRPMSVAEVGGHIDLPLPLVKVLLSDLIEQNYVIFRKAAPLSETPNQHILQAVLDGIRKL</sequence>
<accession>A0A837DBR8</accession>
<evidence type="ECO:0000313" key="2">
    <source>
        <dbReference type="Proteomes" id="UP000030848"/>
    </source>
</evidence>